<dbReference type="GO" id="GO:0140359">
    <property type="term" value="F:ABC-type transporter activity"/>
    <property type="evidence" value="ECO:0007669"/>
    <property type="project" value="InterPro"/>
</dbReference>
<keyword evidence="2" id="KW-0813">Transport</keyword>
<dbReference type="InterPro" id="IPR027417">
    <property type="entry name" value="P-loop_NTPase"/>
</dbReference>
<dbReference type="GO" id="GO:0005524">
    <property type="term" value="F:ATP binding"/>
    <property type="evidence" value="ECO:0007669"/>
    <property type="project" value="UniProtKB-KW"/>
</dbReference>
<dbReference type="SMART" id="SM00382">
    <property type="entry name" value="AAA"/>
    <property type="match status" value="2"/>
</dbReference>
<organism evidence="12 13">
    <name type="scientific">Coemansia javaensis</name>
    <dbReference type="NCBI Taxonomy" id="2761396"/>
    <lineage>
        <taxon>Eukaryota</taxon>
        <taxon>Fungi</taxon>
        <taxon>Fungi incertae sedis</taxon>
        <taxon>Zoopagomycota</taxon>
        <taxon>Kickxellomycotina</taxon>
        <taxon>Kickxellomycetes</taxon>
        <taxon>Kickxellales</taxon>
        <taxon>Kickxellaceae</taxon>
        <taxon>Coemansia</taxon>
    </lineage>
</organism>
<dbReference type="GO" id="GO:0016020">
    <property type="term" value="C:membrane"/>
    <property type="evidence" value="ECO:0007669"/>
    <property type="project" value="UniProtKB-SubCell"/>
</dbReference>
<name>A0A9W8HIM3_9FUNG</name>
<dbReference type="PROSITE" id="PS50929">
    <property type="entry name" value="ABC_TM1F"/>
    <property type="match status" value="1"/>
</dbReference>
<dbReference type="OrthoDB" id="6500128at2759"/>
<keyword evidence="13" id="KW-1185">Reference proteome</keyword>
<protein>
    <recommendedName>
        <fullName evidence="14">P-loop containing nucleoside triphosphate hydrolase protein</fullName>
    </recommendedName>
</protein>
<dbReference type="InterPro" id="IPR003593">
    <property type="entry name" value="AAA+_ATPase"/>
</dbReference>
<dbReference type="GO" id="GO:0016887">
    <property type="term" value="F:ATP hydrolysis activity"/>
    <property type="evidence" value="ECO:0007669"/>
    <property type="project" value="InterPro"/>
</dbReference>
<evidence type="ECO:0000256" key="9">
    <source>
        <dbReference type="SAM" id="Phobius"/>
    </source>
</evidence>
<evidence type="ECO:0008006" key="14">
    <source>
        <dbReference type="Google" id="ProtNLM"/>
    </source>
</evidence>
<dbReference type="InterPro" id="IPR011527">
    <property type="entry name" value="ABC1_TM_dom"/>
</dbReference>
<dbReference type="CDD" id="cd03244">
    <property type="entry name" value="ABCC_MRP_domain2"/>
    <property type="match status" value="1"/>
</dbReference>
<evidence type="ECO:0000256" key="4">
    <source>
        <dbReference type="ARBA" id="ARBA00022741"/>
    </source>
</evidence>
<dbReference type="InterPro" id="IPR050173">
    <property type="entry name" value="ABC_transporter_C-like"/>
</dbReference>
<proteinExistence type="predicted"/>
<evidence type="ECO:0000256" key="5">
    <source>
        <dbReference type="ARBA" id="ARBA00022840"/>
    </source>
</evidence>
<dbReference type="PANTHER" id="PTHR24223">
    <property type="entry name" value="ATP-BINDING CASSETTE SUB-FAMILY C"/>
    <property type="match status" value="1"/>
</dbReference>
<feature type="transmembrane region" description="Helical" evidence="9">
    <location>
        <begin position="672"/>
        <end position="696"/>
    </location>
</feature>
<keyword evidence="5" id="KW-0067">ATP-binding</keyword>
<sequence>MALEPYAAHSRAALVVDGGVFLAMLWRLLPTATTRWLNALAREVLMVDAILAVAKRESVDGSNCRCTAEEGREAFGMVRNLHIDPAQRLCVFRAVVRQRFAQLAGLMTADVATKSVVHIRHLVLARAFATFAHGTGAAADGVWLLVLWVVLGLATTAQASVDAWQKHAADRIQDTVAARAADLYTRKSTSGTFAGEIHEGVWSGIYRFRFAMSDIMCVVVDLLSQAPNVYVVVAAVGWRALIPVGVGAASVAARHLVCVLQGRAKTKRMARRPELRTSFVAMVSTIRAIKYYAWESLFMHGESFDRDSERPPLAVRLLDTAVYILEAALPEICSALMLLSYVSVGGQIAYIEVEVILRSMRSLMLFSKSLSGLPTSFANLQLADRLFRSLARCQSAQFIGAERAAGPVAIEMDGCVFSWGAGKFALQPLTLTVARGEFVTVVGRIGSGKSSLLSAICGEVPLVAGTGCVHGAIGYVSQRPWIMGATFRDNVLFGGDYDEARYRQAIEACALDADIGMLPAGDMTKIGPKGVNLSGGQNVRLALARAIYADADIYILDDVLSAVDVEVARHIIEHVLDKGGVLGKKTRILVTHADYVVPLSDRVVEVAEGRAAISTRTSAVLKRIAKCRPPQAAAESGPARKGAADSARELDVAPEINVPPVTASTYLKFAALSGYVAIGACIATQLAVAHSGYYLARTRIRLLAGNSGHLDPDTARRYLVVGVSVLVARAMLYSAGGWLQSVLWNRRVSLRMQHILIDTLLHTPLPVFERLPYHTLETMLFSDRAGISHFLPLEVYARVLKMTSAGYALFSVLQILSLAVIPIGLLAYALMLLNRRVGAVANSINRSGIAAMQEKMDIMYSVVDGNEVVRIHGRTDVFIDRLARAGVAHAKWVRIKSAVSGLSTYVSRLGGELVTLGIAAWMMWLKHVRGRPVSPSDAHIAVDLGAKAIGALGNFYYSSAATDMFLSALAKFFAYTEGLPREAPHQVAETRPPAEWPSRGAVEFRDYRMRYRDDQDDVLRGVSFSTRACEKIGVVGCTGAGKSSLVQALLRLVEPSGGQILVDGVDISTIGLRDLRAQISVVPQVPVLFVGTIRDNLDPMGEHTDEQVWAAIRAAQIEDLVSTPSGGSVADGDDRGQQQQQQAPWIAGTGLDKWVEDGGRNFSMGQRQLVCLCRALLWRRRILVLDEATANTDSQTDAAIQAIVRREFRGCTVITIAHRLNTVMDSDRILVMDQGEVAEFGAPAALLARGGRFARLVESMALAESAAS</sequence>
<dbReference type="Proteomes" id="UP001140217">
    <property type="component" value="Unassembled WGS sequence"/>
</dbReference>
<evidence type="ECO:0000259" key="10">
    <source>
        <dbReference type="PROSITE" id="PS50893"/>
    </source>
</evidence>
<evidence type="ECO:0000256" key="2">
    <source>
        <dbReference type="ARBA" id="ARBA00022448"/>
    </source>
</evidence>
<dbReference type="Gene3D" id="3.40.50.300">
    <property type="entry name" value="P-loop containing nucleotide triphosphate hydrolases"/>
    <property type="match status" value="2"/>
</dbReference>
<dbReference type="InterPro" id="IPR003439">
    <property type="entry name" value="ABC_transporter-like_ATP-bd"/>
</dbReference>
<evidence type="ECO:0000256" key="1">
    <source>
        <dbReference type="ARBA" id="ARBA00004141"/>
    </source>
</evidence>
<keyword evidence="6 9" id="KW-1133">Transmembrane helix</keyword>
<dbReference type="Gene3D" id="1.20.1560.10">
    <property type="entry name" value="ABC transporter type 1, transmembrane domain"/>
    <property type="match status" value="1"/>
</dbReference>
<feature type="domain" description="ABC transporter" evidence="10">
    <location>
        <begin position="410"/>
        <end position="633"/>
    </location>
</feature>
<evidence type="ECO:0000259" key="11">
    <source>
        <dbReference type="PROSITE" id="PS50929"/>
    </source>
</evidence>
<dbReference type="FunFam" id="3.40.50.300:FF:000997">
    <property type="entry name" value="Multidrug resistance-associated protein 1"/>
    <property type="match status" value="1"/>
</dbReference>
<dbReference type="InterPro" id="IPR036640">
    <property type="entry name" value="ABC1_TM_sf"/>
</dbReference>
<evidence type="ECO:0000256" key="7">
    <source>
        <dbReference type="ARBA" id="ARBA00023136"/>
    </source>
</evidence>
<dbReference type="FunFam" id="3.40.50.300:FF:000565">
    <property type="entry name" value="ABC bile acid transporter"/>
    <property type="match status" value="1"/>
</dbReference>
<dbReference type="EMBL" id="JANBUL010000064">
    <property type="protein sequence ID" value="KAJ2782737.1"/>
    <property type="molecule type" value="Genomic_DNA"/>
</dbReference>
<dbReference type="PANTHER" id="PTHR24223:SF415">
    <property type="entry name" value="FI20190P1"/>
    <property type="match status" value="1"/>
</dbReference>
<feature type="region of interest" description="Disordered" evidence="8">
    <location>
        <begin position="1123"/>
        <end position="1143"/>
    </location>
</feature>
<dbReference type="Pfam" id="PF00005">
    <property type="entry name" value="ABC_tran"/>
    <property type="match status" value="2"/>
</dbReference>
<gene>
    <name evidence="12" type="ORF">H4R18_002111</name>
</gene>
<keyword evidence="7 9" id="KW-0472">Membrane</keyword>
<evidence type="ECO:0000313" key="13">
    <source>
        <dbReference type="Proteomes" id="UP001140217"/>
    </source>
</evidence>
<comment type="caution">
    <text evidence="12">The sequence shown here is derived from an EMBL/GenBank/DDBJ whole genome shotgun (WGS) entry which is preliminary data.</text>
</comment>
<keyword evidence="3 9" id="KW-0812">Transmembrane</keyword>
<dbReference type="CDD" id="cd03250">
    <property type="entry name" value="ABCC_MRP_domain1"/>
    <property type="match status" value="1"/>
</dbReference>
<feature type="domain" description="ABC transporter" evidence="10">
    <location>
        <begin position="1002"/>
        <end position="1259"/>
    </location>
</feature>
<evidence type="ECO:0000256" key="3">
    <source>
        <dbReference type="ARBA" id="ARBA00022692"/>
    </source>
</evidence>
<dbReference type="PROSITE" id="PS50893">
    <property type="entry name" value="ABC_TRANSPORTER_2"/>
    <property type="match status" value="2"/>
</dbReference>
<keyword evidence="4" id="KW-0547">Nucleotide-binding</keyword>
<feature type="transmembrane region" description="Helical" evidence="9">
    <location>
        <begin position="807"/>
        <end position="833"/>
    </location>
</feature>
<dbReference type="SUPFAM" id="SSF52540">
    <property type="entry name" value="P-loop containing nucleoside triphosphate hydrolases"/>
    <property type="match status" value="2"/>
</dbReference>
<evidence type="ECO:0000313" key="12">
    <source>
        <dbReference type="EMBL" id="KAJ2782737.1"/>
    </source>
</evidence>
<comment type="subcellular location">
    <subcellularLocation>
        <location evidence="1">Membrane</location>
        <topology evidence="1">Multi-pass membrane protein</topology>
    </subcellularLocation>
</comment>
<dbReference type="AlphaFoldDB" id="A0A9W8HIM3"/>
<dbReference type="SUPFAM" id="SSF90123">
    <property type="entry name" value="ABC transporter transmembrane region"/>
    <property type="match status" value="1"/>
</dbReference>
<evidence type="ECO:0000256" key="8">
    <source>
        <dbReference type="SAM" id="MobiDB-lite"/>
    </source>
</evidence>
<feature type="domain" description="ABC transmembrane type-1" evidence="11">
    <location>
        <begin position="669"/>
        <end position="925"/>
    </location>
</feature>
<reference evidence="12" key="1">
    <citation type="submission" date="2022-07" db="EMBL/GenBank/DDBJ databases">
        <title>Phylogenomic reconstructions and comparative analyses of Kickxellomycotina fungi.</title>
        <authorList>
            <person name="Reynolds N.K."/>
            <person name="Stajich J.E."/>
            <person name="Barry K."/>
            <person name="Grigoriev I.V."/>
            <person name="Crous P."/>
            <person name="Smith M.E."/>
        </authorList>
    </citation>
    <scope>NUCLEOTIDE SEQUENCE</scope>
    <source>
        <strain evidence="12">NBRC 105414</strain>
    </source>
</reference>
<accession>A0A9W8HIM3</accession>
<evidence type="ECO:0000256" key="6">
    <source>
        <dbReference type="ARBA" id="ARBA00022989"/>
    </source>
</evidence>